<dbReference type="GO" id="GO:0008930">
    <property type="term" value="F:methylthioadenosine nucleosidase activity"/>
    <property type="evidence" value="ECO:0007669"/>
    <property type="project" value="TreeGrafter"/>
</dbReference>
<dbReference type="RefSeq" id="WP_091192088.1">
    <property type="nucleotide sequence ID" value="NZ_LT594324.1"/>
</dbReference>
<dbReference type="Pfam" id="PF01048">
    <property type="entry name" value="PNP_UDP_1"/>
    <property type="match status" value="1"/>
</dbReference>
<feature type="domain" description="Nucleoside phosphorylase" evidence="1">
    <location>
        <begin position="9"/>
        <end position="241"/>
    </location>
</feature>
<dbReference type="SUPFAM" id="SSF53167">
    <property type="entry name" value="Purine and uridine phosphorylases"/>
    <property type="match status" value="1"/>
</dbReference>
<protein>
    <submittedName>
        <fullName evidence="2">Nucleoside phosphorylase</fullName>
    </submittedName>
</protein>
<evidence type="ECO:0000313" key="3">
    <source>
        <dbReference type="Proteomes" id="UP000198765"/>
    </source>
</evidence>
<evidence type="ECO:0000313" key="2">
    <source>
        <dbReference type="EMBL" id="SBT40992.1"/>
    </source>
</evidence>
<gene>
    <name evidence="2" type="ORF">GA0070621_1113</name>
</gene>
<dbReference type="PANTHER" id="PTHR46832:SF1">
    <property type="entry name" value="5'-METHYLTHIOADENOSINE_S-ADENOSYLHOMOCYSTEINE NUCLEOSIDASE"/>
    <property type="match status" value="1"/>
</dbReference>
<reference evidence="2 3" key="1">
    <citation type="submission" date="2016-06" db="EMBL/GenBank/DDBJ databases">
        <authorList>
            <person name="Kjaerup R.B."/>
            <person name="Dalgaard T.S."/>
            <person name="Juul-Madsen H.R."/>
        </authorList>
    </citation>
    <scope>NUCLEOTIDE SEQUENCE [LARGE SCALE GENOMIC DNA]</scope>
    <source>
        <strain evidence="2 3">DSM 45248</strain>
    </source>
</reference>
<dbReference type="GO" id="GO:0019284">
    <property type="term" value="P:L-methionine salvage from S-adenosylmethionine"/>
    <property type="evidence" value="ECO:0007669"/>
    <property type="project" value="TreeGrafter"/>
</dbReference>
<dbReference type="AlphaFoldDB" id="A0A1A8ZAX9"/>
<dbReference type="InterPro" id="IPR000845">
    <property type="entry name" value="Nucleoside_phosphorylase_d"/>
</dbReference>
<dbReference type="GO" id="GO:0008782">
    <property type="term" value="F:adenosylhomocysteine nucleosidase activity"/>
    <property type="evidence" value="ECO:0007669"/>
    <property type="project" value="TreeGrafter"/>
</dbReference>
<dbReference type="EMBL" id="LT594324">
    <property type="protein sequence ID" value="SBT40992.1"/>
    <property type="molecule type" value="Genomic_DNA"/>
</dbReference>
<evidence type="ECO:0000259" key="1">
    <source>
        <dbReference type="Pfam" id="PF01048"/>
    </source>
</evidence>
<dbReference type="GO" id="GO:0005829">
    <property type="term" value="C:cytosol"/>
    <property type="evidence" value="ECO:0007669"/>
    <property type="project" value="TreeGrafter"/>
</dbReference>
<dbReference type="PATRIC" id="fig|299146.4.peg.1150"/>
<name>A0A1A8ZAX9_9ACTN</name>
<accession>A0A1A8ZAX9</accession>
<dbReference type="CDD" id="cd09008">
    <property type="entry name" value="MTAN"/>
    <property type="match status" value="1"/>
</dbReference>
<dbReference type="GO" id="GO:0009116">
    <property type="term" value="P:nucleoside metabolic process"/>
    <property type="evidence" value="ECO:0007669"/>
    <property type="project" value="InterPro"/>
</dbReference>
<dbReference type="InterPro" id="IPR035994">
    <property type="entry name" value="Nucleoside_phosphorylase_sf"/>
</dbReference>
<dbReference type="Gene3D" id="3.40.50.1580">
    <property type="entry name" value="Nucleoside phosphorylase domain"/>
    <property type="match status" value="1"/>
</dbReference>
<sequence>MSLPDAEVRVVILTALDVEYKAVVAHLTDVTEAPHPAGTLFEVGRLRQSSCRVAVGLTGAGNTNAAVVAERAIATFHPQALFFVGIAGALHDDLALGDVIFGRKVYAYHGGRADNQGFHATPEAWFPPHALEQIAHQLDRTGMWRTSLPAAADPKLYFRPIAAGEVVLNSATHPLREQLDRHYADSAAIEMESAGAARAGQMNRSLPTLTIRGISDRADGNKYVTDAGGHQANAMVGAAAFAAALADRVPAGSTSTGAPSPAPKQQNIVSYGGLAAGAMDGNVYLHPGLPTAAVAEQPTDGPAWRPLPQTVDIVWRTDRSGHSGAIERSALELHLMPIGDAARVPVRRITALGVELAAAGRRSGLFTAGQELRIDSDDRAAWATAVRYADGPAGLVVDRLGQRSAWRPLPHDSLGAVLDDDDLVERLTGMLATLMALNVPDVGQYAPAVGAEPAMMLTVGRVRDLPRQNATMGLSSPPNVRLAADESISTRDLRRYPGEVSAELAARLLVALRSLRQ</sequence>
<dbReference type="Proteomes" id="UP000198765">
    <property type="component" value="Chromosome I"/>
</dbReference>
<proteinExistence type="predicted"/>
<dbReference type="OrthoDB" id="44283at2"/>
<keyword evidence="3" id="KW-1185">Reference proteome</keyword>
<organism evidence="2 3">
    <name type="scientific">Micromonospora narathiwatensis</name>
    <dbReference type="NCBI Taxonomy" id="299146"/>
    <lineage>
        <taxon>Bacteria</taxon>
        <taxon>Bacillati</taxon>
        <taxon>Actinomycetota</taxon>
        <taxon>Actinomycetes</taxon>
        <taxon>Micromonosporales</taxon>
        <taxon>Micromonosporaceae</taxon>
        <taxon>Micromonospora</taxon>
    </lineage>
</organism>
<dbReference type="PANTHER" id="PTHR46832">
    <property type="entry name" value="5'-METHYLTHIOADENOSINE/S-ADENOSYLHOMOCYSTEINE NUCLEOSIDASE"/>
    <property type="match status" value="1"/>
</dbReference>